<feature type="domain" description="RING-CH-type" evidence="12">
    <location>
        <begin position="1"/>
        <end position="53"/>
    </location>
</feature>
<keyword evidence="5" id="KW-0479">Metal-binding</keyword>
<feature type="transmembrane region" description="Helical" evidence="11">
    <location>
        <begin position="115"/>
        <end position="138"/>
    </location>
</feature>
<dbReference type="InterPro" id="IPR011016">
    <property type="entry name" value="Znf_RING-CH"/>
</dbReference>
<keyword evidence="10 11" id="KW-0472">Membrane</keyword>
<dbReference type="PANTHER" id="PTHR46065:SF3">
    <property type="entry name" value="FI20425P1"/>
    <property type="match status" value="1"/>
</dbReference>
<dbReference type="SMART" id="SM00744">
    <property type="entry name" value="RINGv"/>
    <property type="match status" value="1"/>
</dbReference>
<comment type="subcellular location">
    <subcellularLocation>
        <location evidence="1">Endosome membrane</location>
        <topology evidence="1">Multi-pass membrane protein</topology>
    </subcellularLocation>
</comment>
<keyword evidence="3" id="KW-0808">Transferase</keyword>
<dbReference type="Ensembl" id="ENSEBUT00000003103.1">
    <property type="protein sequence ID" value="ENSEBUP00000002743.1"/>
    <property type="gene ID" value="ENSEBUG00000002078.1"/>
</dbReference>
<dbReference type="GeneTree" id="ENSGT00940000159206"/>
<dbReference type="GO" id="GO:0010008">
    <property type="term" value="C:endosome membrane"/>
    <property type="evidence" value="ECO:0007669"/>
    <property type="project" value="UniProtKB-SubCell"/>
</dbReference>
<dbReference type="OMA" id="SNRNNCE"/>
<dbReference type="GO" id="GO:0008270">
    <property type="term" value="F:zinc ion binding"/>
    <property type="evidence" value="ECO:0007669"/>
    <property type="project" value="UniProtKB-KW"/>
</dbReference>
<feature type="transmembrane region" description="Helical" evidence="11">
    <location>
        <begin position="75"/>
        <end position="95"/>
    </location>
</feature>
<accession>A0A8C4NDN0</accession>
<evidence type="ECO:0000256" key="4">
    <source>
        <dbReference type="ARBA" id="ARBA00022692"/>
    </source>
</evidence>
<protein>
    <submittedName>
        <fullName evidence="13">Membrane associated ring-CH-type finger 3</fullName>
    </submittedName>
</protein>
<dbReference type="InterPro" id="IPR013083">
    <property type="entry name" value="Znf_RING/FYVE/PHD"/>
</dbReference>
<evidence type="ECO:0000256" key="5">
    <source>
        <dbReference type="ARBA" id="ARBA00022723"/>
    </source>
</evidence>
<organism evidence="13 14">
    <name type="scientific">Eptatretus burgeri</name>
    <name type="common">Inshore hagfish</name>
    <dbReference type="NCBI Taxonomy" id="7764"/>
    <lineage>
        <taxon>Eukaryota</taxon>
        <taxon>Metazoa</taxon>
        <taxon>Chordata</taxon>
        <taxon>Craniata</taxon>
        <taxon>Vertebrata</taxon>
        <taxon>Cyclostomata</taxon>
        <taxon>Myxini</taxon>
        <taxon>Myxiniformes</taxon>
        <taxon>Myxinidae</taxon>
        <taxon>Eptatretinae</taxon>
        <taxon>Eptatretus</taxon>
    </lineage>
</organism>
<evidence type="ECO:0000256" key="7">
    <source>
        <dbReference type="ARBA" id="ARBA00022786"/>
    </source>
</evidence>
<evidence type="ECO:0000313" key="13">
    <source>
        <dbReference type="Ensembl" id="ENSEBUP00000002743.1"/>
    </source>
</evidence>
<evidence type="ECO:0000313" key="14">
    <source>
        <dbReference type="Proteomes" id="UP000694388"/>
    </source>
</evidence>
<keyword evidence="2" id="KW-0254">Endocytosis</keyword>
<keyword evidence="4 11" id="KW-0812">Transmembrane</keyword>
<keyword evidence="9 11" id="KW-1133">Transmembrane helix</keyword>
<keyword evidence="7" id="KW-0833">Ubl conjugation pathway</keyword>
<keyword evidence="14" id="KW-1185">Reference proteome</keyword>
<dbReference type="Proteomes" id="UP000694388">
    <property type="component" value="Unplaced"/>
</dbReference>
<dbReference type="SUPFAM" id="SSF57850">
    <property type="entry name" value="RING/U-box"/>
    <property type="match status" value="1"/>
</dbReference>
<reference evidence="13" key="1">
    <citation type="submission" date="2025-08" db="UniProtKB">
        <authorList>
            <consortium name="Ensembl"/>
        </authorList>
    </citation>
    <scope>IDENTIFICATION</scope>
</reference>
<keyword evidence="8" id="KW-0862">Zinc</keyword>
<evidence type="ECO:0000259" key="12">
    <source>
        <dbReference type="PROSITE" id="PS51292"/>
    </source>
</evidence>
<evidence type="ECO:0000256" key="9">
    <source>
        <dbReference type="ARBA" id="ARBA00022989"/>
    </source>
</evidence>
<evidence type="ECO:0000256" key="11">
    <source>
        <dbReference type="SAM" id="Phobius"/>
    </source>
</evidence>
<evidence type="ECO:0000256" key="2">
    <source>
        <dbReference type="ARBA" id="ARBA00022583"/>
    </source>
</evidence>
<dbReference type="PANTHER" id="PTHR46065">
    <property type="entry name" value="E3 UBIQUITIN-PROTEIN LIGASE MARCH 2/3 FAMILY MEMBER"/>
    <property type="match status" value="1"/>
</dbReference>
<evidence type="ECO:0000256" key="6">
    <source>
        <dbReference type="ARBA" id="ARBA00022771"/>
    </source>
</evidence>
<dbReference type="GO" id="GO:0006897">
    <property type="term" value="P:endocytosis"/>
    <property type="evidence" value="ECO:0007669"/>
    <property type="project" value="UniProtKB-KW"/>
</dbReference>
<keyword evidence="6" id="KW-0863">Zinc-finger</keyword>
<name>A0A8C4NDN0_EPTBU</name>
<evidence type="ECO:0000256" key="3">
    <source>
        <dbReference type="ARBA" id="ARBA00022679"/>
    </source>
</evidence>
<proteinExistence type="predicted"/>
<evidence type="ECO:0000256" key="8">
    <source>
        <dbReference type="ARBA" id="ARBA00022833"/>
    </source>
</evidence>
<dbReference type="PROSITE" id="PS51292">
    <property type="entry name" value="ZF_RING_CH"/>
    <property type="match status" value="1"/>
</dbReference>
<evidence type="ECO:0000256" key="10">
    <source>
        <dbReference type="ARBA" id="ARBA00023136"/>
    </source>
</evidence>
<evidence type="ECO:0000256" key="1">
    <source>
        <dbReference type="ARBA" id="ARBA00004337"/>
    </source>
</evidence>
<reference evidence="13" key="2">
    <citation type="submission" date="2025-09" db="UniProtKB">
        <authorList>
            <consortium name="Ensembl"/>
        </authorList>
    </citation>
    <scope>IDENTIFICATION</scope>
</reference>
<dbReference type="GO" id="GO:0016567">
    <property type="term" value="P:protein ubiquitination"/>
    <property type="evidence" value="ECO:0007669"/>
    <property type="project" value="TreeGrafter"/>
</dbReference>
<dbReference type="GO" id="GO:0004842">
    <property type="term" value="F:ubiquitin-protein transferase activity"/>
    <property type="evidence" value="ECO:0007669"/>
    <property type="project" value="TreeGrafter"/>
</dbReference>
<dbReference type="Gene3D" id="3.30.40.10">
    <property type="entry name" value="Zinc/RING finger domain, C3HC4 (zinc finger)"/>
    <property type="match status" value="1"/>
</dbReference>
<dbReference type="Pfam" id="PF12906">
    <property type="entry name" value="RINGv"/>
    <property type="match status" value="1"/>
</dbReference>
<dbReference type="AlphaFoldDB" id="A0A8C4NDN0"/>
<sequence length="183" mass="20881">KRFRTIWGSQEDLLSPCECIGTLGSLHQTCLEHWLAASNTSFCELCRFQFVVERKPQPFIKWLQNPNPKRERRTLLSDVLCFIFITPLASISGWLCLRGALDHLMAKPHNQLEAAGLIGLTIALLAIYVFWTAVSLRYHICLYQEWKKTHHQVKLLSACQGSRAMQNPLLSSRAAKQFAETVV</sequence>